<dbReference type="PANTHER" id="PTHR33990">
    <property type="entry name" value="PROTEIN YJDN-RELATED"/>
    <property type="match status" value="1"/>
</dbReference>
<feature type="domain" description="PhnB-like" evidence="1">
    <location>
        <begin position="17"/>
        <end position="138"/>
    </location>
</feature>
<dbReference type="SUPFAM" id="SSF54593">
    <property type="entry name" value="Glyoxalase/Bleomycin resistance protein/Dihydroxybiphenyl dioxygenase"/>
    <property type="match status" value="2"/>
</dbReference>
<sequence length="310" mass="35393">MSEANSEMLQKSLINPITPHLWFDEEAKEAAEFYVSVFPDSTITSTTTLHNTPSGDCDVVSFTVCGHPFMGISAGPLFQFNPSISFIVNFDPYAKEKIDEVWNKLSEGGTALMPFDQYPFSERYGWIKDKYGVSWQLILTNPEEEPRPTIVPSLMFVGKNCGKAEEAREFYLSVFRNSKPGALFRYKPGQEPDKEGTVMFTDFMLENTWFAAMDSAREHAFNFNEAISLRVYCETQEEIDCYWEKLSAVPESEQCGWLKDKYGVSWQIVPATLDEMITKGTPEQRDHVTQAFLKMKKFNIAELKKAFKGD</sequence>
<dbReference type="InterPro" id="IPR029068">
    <property type="entry name" value="Glyas_Bleomycin-R_OHBP_Dase"/>
</dbReference>
<keyword evidence="2" id="KW-0830">Ubiquinone</keyword>
<dbReference type="Gene3D" id="3.30.720.100">
    <property type="match status" value="1"/>
</dbReference>
<evidence type="ECO:0000313" key="3">
    <source>
        <dbReference type="Proteomes" id="UP000315636"/>
    </source>
</evidence>
<dbReference type="RefSeq" id="WP_246064857.1">
    <property type="nucleotide sequence ID" value="NZ_FXTI01000003.1"/>
</dbReference>
<keyword evidence="2" id="KW-0808">Transferase</keyword>
<dbReference type="Gene3D" id="3.10.180.10">
    <property type="entry name" value="2,3-Dihydroxybiphenyl 1,2-Dioxygenase, domain 1"/>
    <property type="match status" value="1"/>
</dbReference>
<keyword evidence="3" id="KW-1185">Reference proteome</keyword>
<dbReference type="AlphaFoldDB" id="A0A521C095"/>
<dbReference type="GO" id="GO:0032259">
    <property type="term" value="P:methylation"/>
    <property type="evidence" value="ECO:0007669"/>
    <property type="project" value="UniProtKB-KW"/>
</dbReference>
<dbReference type="InterPro" id="IPR028973">
    <property type="entry name" value="PhnB-like"/>
</dbReference>
<gene>
    <name evidence="2" type="ORF">SAMN06264849_10342</name>
</gene>
<protein>
    <submittedName>
        <fullName evidence="2">Glyoxalase superfamily enzyme, possibly 3-demethylubiquinone-9 3-methyltransferase</fullName>
    </submittedName>
</protein>
<reference evidence="2 3" key="1">
    <citation type="submission" date="2017-05" db="EMBL/GenBank/DDBJ databases">
        <authorList>
            <person name="Varghese N."/>
            <person name="Submissions S."/>
        </authorList>
    </citation>
    <scope>NUCLEOTIDE SEQUENCE [LARGE SCALE GENOMIC DNA]</scope>
    <source>
        <strain evidence="2 3">DSM 45474</strain>
    </source>
</reference>
<evidence type="ECO:0000259" key="1">
    <source>
        <dbReference type="Pfam" id="PF06983"/>
    </source>
</evidence>
<dbReference type="Gene3D" id="3.30.720.110">
    <property type="match status" value="1"/>
</dbReference>
<dbReference type="CDD" id="cd06588">
    <property type="entry name" value="PhnB_like"/>
    <property type="match status" value="2"/>
</dbReference>
<keyword evidence="2" id="KW-0489">Methyltransferase</keyword>
<dbReference type="Pfam" id="PF06983">
    <property type="entry name" value="3-dmu-9_3-mt"/>
    <property type="match status" value="2"/>
</dbReference>
<organism evidence="2 3">
    <name type="scientific">Melghirimyces algeriensis</name>
    <dbReference type="NCBI Taxonomy" id="910412"/>
    <lineage>
        <taxon>Bacteria</taxon>
        <taxon>Bacillati</taxon>
        <taxon>Bacillota</taxon>
        <taxon>Bacilli</taxon>
        <taxon>Bacillales</taxon>
        <taxon>Thermoactinomycetaceae</taxon>
        <taxon>Melghirimyces</taxon>
    </lineage>
</organism>
<proteinExistence type="predicted"/>
<feature type="domain" description="PhnB-like" evidence="1">
    <location>
        <begin position="149"/>
        <end position="269"/>
    </location>
</feature>
<evidence type="ECO:0000313" key="2">
    <source>
        <dbReference type="EMBL" id="SMO52814.1"/>
    </source>
</evidence>
<dbReference type="GO" id="GO:0008168">
    <property type="term" value="F:methyltransferase activity"/>
    <property type="evidence" value="ECO:0007669"/>
    <property type="project" value="UniProtKB-KW"/>
</dbReference>
<dbReference type="EMBL" id="FXTI01000003">
    <property type="protein sequence ID" value="SMO52814.1"/>
    <property type="molecule type" value="Genomic_DNA"/>
</dbReference>
<accession>A0A521C095</accession>
<dbReference type="Proteomes" id="UP000315636">
    <property type="component" value="Unassembled WGS sequence"/>
</dbReference>
<name>A0A521C095_9BACL</name>